<keyword evidence="2" id="KW-1185">Reference proteome</keyword>
<dbReference type="EMBL" id="AP015043">
    <property type="protein sequence ID" value="BAU00788.1"/>
    <property type="molecule type" value="Genomic_DNA"/>
</dbReference>
<organism evidence="1 2">
    <name type="scientific">Vigna angularis var. angularis</name>
    <dbReference type="NCBI Taxonomy" id="157739"/>
    <lineage>
        <taxon>Eukaryota</taxon>
        <taxon>Viridiplantae</taxon>
        <taxon>Streptophyta</taxon>
        <taxon>Embryophyta</taxon>
        <taxon>Tracheophyta</taxon>
        <taxon>Spermatophyta</taxon>
        <taxon>Magnoliopsida</taxon>
        <taxon>eudicotyledons</taxon>
        <taxon>Gunneridae</taxon>
        <taxon>Pentapetalae</taxon>
        <taxon>rosids</taxon>
        <taxon>fabids</taxon>
        <taxon>Fabales</taxon>
        <taxon>Fabaceae</taxon>
        <taxon>Papilionoideae</taxon>
        <taxon>50 kb inversion clade</taxon>
        <taxon>NPAAA clade</taxon>
        <taxon>indigoferoid/millettioid clade</taxon>
        <taxon>Phaseoleae</taxon>
        <taxon>Vigna</taxon>
    </lineage>
</organism>
<name>A0A0S3T761_PHAAN</name>
<feature type="non-terminal residue" evidence="1">
    <location>
        <position position="1"/>
    </location>
</feature>
<gene>
    <name evidence="1" type="primary">Vigan.10G241100</name>
    <name evidence="1" type="ORF">VIGAN_10241100</name>
</gene>
<evidence type="ECO:0000313" key="1">
    <source>
        <dbReference type="EMBL" id="BAU00788.1"/>
    </source>
</evidence>
<accession>A0A0S3T761</accession>
<proteinExistence type="predicted"/>
<dbReference type="AlphaFoldDB" id="A0A0S3T761"/>
<evidence type="ECO:0000313" key="2">
    <source>
        <dbReference type="Proteomes" id="UP000291084"/>
    </source>
</evidence>
<protein>
    <submittedName>
        <fullName evidence="1">Uncharacterized protein</fullName>
    </submittedName>
</protein>
<dbReference type="Proteomes" id="UP000291084">
    <property type="component" value="Chromosome 10"/>
</dbReference>
<sequence>SWYPFFPFPKEWWWLMPEDKLPFFSPSFGISIRGKRHTWGRFPYLTHRPSSCILSKYNLTFIESPTRHTQLCFLLVHLFL</sequence>
<reference evidence="1 2" key="1">
    <citation type="journal article" date="2015" name="Sci. Rep.">
        <title>The power of single molecule real-time sequencing technology in the de novo assembly of a eukaryotic genome.</title>
        <authorList>
            <person name="Sakai H."/>
            <person name="Naito K."/>
            <person name="Ogiso-Tanaka E."/>
            <person name="Takahashi Y."/>
            <person name="Iseki K."/>
            <person name="Muto C."/>
            <person name="Satou K."/>
            <person name="Teruya K."/>
            <person name="Shiroma A."/>
            <person name="Shimoji M."/>
            <person name="Hirano T."/>
            <person name="Itoh T."/>
            <person name="Kaga A."/>
            <person name="Tomooka N."/>
        </authorList>
    </citation>
    <scope>NUCLEOTIDE SEQUENCE [LARGE SCALE GENOMIC DNA]</scope>
    <source>
        <strain evidence="2">cv. Shumari</strain>
    </source>
</reference>